<gene>
    <name evidence="1" type="ORF">SCALOS_LOCUS7838</name>
</gene>
<sequence length="157" mass="18275">MVISFEAFDFHSLREVTPQNISNLISSQKNLKSFTLISYRGTSYSFLNSLETQSHSLERVHIHSTFFKSGGPNLNGIAECKLLKKIVVEECENITLKLIEPLMNAKFYKLNYVYFNCPYSPVSKEISVWANSYDNEGKKMYYRYEGEKFNSRFFDEA</sequence>
<evidence type="ECO:0000313" key="2">
    <source>
        <dbReference type="Proteomes" id="UP000789860"/>
    </source>
</evidence>
<organism evidence="1 2">
    <name type="scientific">Scutellospora calospora</name>
    <dbReference type="NCBI Taxonomy" id="85575"/>
    <lineage>
        <taxon>Eukaryota</taxon>
        <taxon>Fungi</taxon>
        <taxon>Fungi incertae sedis</taxon>
        <taxon>Mucoromycota</taxon>
        <taxon>Glomeromycotina</taxon>
        <taxon>Glomeromycetes</taxon>
        <taxon>Diversisporales</taxon>
        <taxon>Gigasporaceae</taxon>
        <taxon>Scutellospora</taxon>
    </lineage>
</organism>
<reference evidence="1" key="1">
    <citation type="submission" date="2021-06" db="EMBL/GenBank/DDBJ databases">
        <authorList>
            <person name="Kallberg Y."/>
            <person name="Tangrot J."/>
            <person name="Rosling A."/>
        </authorList>
    </citation>
    <scope>NUCLEOTIDE SEQUENCE</scope>
    <source>
        <strain evidence="1">AU212A</strain>
    </source>
</reference>
<keyword evidence="2" id="KW-1185">Reference proteome</keyword>
<name>A0ACA9N6F2_9GLOM</name>
<accession>A0ACA9N6F2</accession>
<comment type="caution">
    <text evidence="1">The sequence shown here is derived from an EMBL/GenBank/DDBJ whole genome shotgun (WGS) entry which is preliminary data.</text>
</comment>
<dbReference type="Proteomes" id="UP000789860">
    <property type="component" value="Unassembled WGS sequence"/>
</dbReference>
<protein>
    <submittedName>
        <fullName evidence="1">3657_t:CDS:1</fullName>
    </submittedName>
</protein>
<dbReference type="EMBL" id="CAJVPM010018885">
    <property type="protein sequence ID" value="CAG8627083.1"/>
    <property type="molecule type" value="Genomic_DNA"/>
</dbReference>
<proteinExistence type="predicted"/>
<evidence type="ECO:0000313" key="1">
    <source>
        <dbReference type="EMBL" id="CAG8627083.1"/>
    </source>
</evidence>